<name>A0A5Q2RL26_9ACTN</name>
<dbReference type="RefSeq" id="WP_153758666.1">
    <property type="nucleotide sequence ID" value="NZ_CP045851.1"/>
</dbReference>
<feature type="chain" id="PRO_5024417943" evidence="1">
    <location>
        <begin position="27"/>
        <end position="108"/>
    </location>
</feature>
<sequence>MTVRTRRRRAVALVSLLALVGLSACGDDAPDGYSAATRAAMLDGCAEDDQDADVVDVCACVYDQMEDDVPFDRFASLENRLGGGDARLPAEVVAIIRDCIRSVAATRT</sequence>
<evidence type="ECO:0000313" key="3">
    <source>
        <dbReference type="Proteomes" id="UP000334019"/>
    </source>
</evidence>
<feature type="signal peptide" evidence="1">
    <location>
        <begin position="1"/>
        <end position="26"/>
    </location>
</feature>
<dbReference type="PROSITE" id="PS51257">
    <property type="entry name" value="PROKAR_LIPOPROTEIN"/>
    <property type="match status" value="1"/>
</dbReference>
<dbReference type="EMBL" id="CP045851">
    <property type="protein sequence ID" value="QGG94560.1"/>
    <property type="molecule type" value="Genomic_DNA"/>
</dbReference>
<protein>
    <submittedName>
        <fullName evidence="2">Uncharacterized protein</fullName>
    </submittedName>
</protein>
<dbReference type="AlphaFoldDB" id="A0A5Q2RL26"/>
<keyword evidence="3" id="KW-1185">Reference proteome</keyword>
<evidence type="ECO:0000256" key="1">
    <source>
        <dbReference type="SAM" id="SignalP"/>
    </source>
</evidence>
<dbReference type="KEGG" id="atq:GH723_05250"/>
<gene>
    <name evidence="2" type="ORF">GH723_05250</name>
</gene>
<dbReference type="Proteomes" id="UP000334019">
    <property type="component" value="Chromosome"/>
</dbReference>
<organism evidence="2 3">
    <name type="scientific">Actinomarinicola tropica</name>
    <dbReference type="NCBI Taxonomy" id="2789776"/>
    <lineage>
        <taxon>Bacteria</taxon>
        <taxon>Bacillati</taxon>
        <taxon>Actinomycetota</taxon>
        <taxon>Acidimicrobiia</taxon>
        <taxon>Acidimicrobiales</taxon>
        <taxon>Iamiaceae</taxon>
        <taxon>Actinomarinicola</taxon>
    </lineage>
</organism>
<proteinExistence type="predicted"/>
<reference evidence="2 3" key="1">
    <citation type="submission" date="2019-11" db="EMBL/GenBank/DDBJ databases">
        <authorList>
            <person name="He Y."/>
        </authorList>
    </citation>
    <scope>NUCLEOTIDE SEQUENCE [LARGE SCALE GENOMIC DNA]</scope>
    <source>
        <strain evidence="2 3">SCSIO 58843</strain>
    </source>
</reference>
<accession>A0A5Q2RL26</accession>
<evidence type="ECO:0000313" key="2">
    <source>
        <dbReference type="EMBL" id="QGG94560.1"/>
    </source>
</evidence>
<keyword evidence="1" id="KW-0732">Signal</keyword>